<feature type="region of interest" description="Disordered" evidence="1">
    <location>
        <begin position="187"/>
        <end position="207"/>
    </location>
</feature>
<protein>
    <submittedName>
        <fullName evidence="2">Uncharacterized protein</fullName>
    </submittedName>
</protein>
<dbReference type="EMBL" id="PYDT01000001">
    <property type="protein sequence ID" value="THU74607.1"/>
    <property type="molecule type" value="Genomic_DNA"/>
</dbReference>
<keyword evidence="3" id="KW-1185">Reference proteome</keyword>
<accession>A0A4S8KH07</accession>
<dbReference type="AlphaFoldDB" id="A0A4S8KH07"/>
<gene>
    <name evidence="2" type="ORF">C4D60_Mb04t35160</name>
</gene>
<reference evidence="2 3" key="1">
    <citation type="journal article" date="2019" name="Nat. Plants">
        <title>Genome sequencing of Musa balbisiana reveals subgenome evolution and function divergence in polyploid bananas.</title>
        <authorList>
            <person name="Yao X."/>
        </authorList>
    </citation>
    <scope>NUCLEOTIDE SEQUENCE [LARGE SCALE GENOMIC DNA]</scope>
    <source>
        <strain evidence="3">cv. DH-PKW</strain>
        <tissue evidence="2">Leaves</tissue>
    </source>
</reference>
<evidence type="ECO:0000313" key="3">
    <source>
        <dbReference type="Proteomes" id="UP000317650"/>
    </source>
</evidence>
<proteinExistence type="predicted"/>
<comment type="caution">
    <text evidence="2">The sequence shown here is derived from an EMBL/GenBank/DDBJ whole genome shotgun (WGS) entry which is preliminary data.</text>
</comment>
<evidence type="ECO:0000256" key="1">
    <source>
        <dbReference type="SAM" id="MobiDB-lite"/>
    </source>
</evidence>
<dbReference type="Proteomes" id="UP000317650">
    <property type="component" value="Chromosome 4"/>
</dbReference>
<sequence length="318" mass="36569">MTPHFLLHQPKGLPPVSNFKKWYRRLPREFICKEATVFCENGLVNAHLDGNSLFPEQNNLQITGLRLTKAHRNFLNCRRGATPKPFRSYSDGNISGFHLTSLPKLSDSKIKRFILENLKGVSSSRKQGIINWRSKTFRSENEGRLGSKGRIHRTNHFTSLSFFRHPTPPFLHIACSVSGILMMGSSSNVKHGGNHRSQHEHDKDNTQSIQKIAKNIHAWERMILVNQKNEAGNHNKIKYGTLWYRAAAVEMMASWPSSYQMILPKEKGVKAVKAKEGRTFHLHMDLGHRCLQSAKMIRTLDNRHVKMLDEEEEEEEEL</sequence>
<evidence type="ECO:0000313" key="2">
    <source>
        <dbReference type="EMBL" id="THU74607.1"/>
    </source>
</evidence>
<name>A0A4S8KH07_MUSBA</name>
<organism evidence="2 3">
    <name type="scientific">Musa balbisiana</name>
    <name type="common">Banana</name>
    <dbReference type="NCBI Taxonomy" id="52838"/>
    <lineage>
        <taxon>Eukaryota</taxon>
        <taxon>Viridiplantae</taxon>
        <taxon>Streptophyta</taxon>
        <taxon>Embryophyta</taxon>
        <taxon>Tracheophyta</taxon>
        <taxon>Spermatophyta</taxon>
        <taxon>Magnoliopsida</taxon>
        <taxon>Liliopsida</taxon>
        <taxon>Zingiberales</taxon>
        <taxon>Musaceae</taxon>
        <taxon>Musa</taxon>
    </lineage>
</organism>